<dbReference type="AlphaFoldDB" id="A0A1B8PLH9"/>
<keyword evidence="5 13" id="KW-0444">Lipid biosynthesis</keyword>
<gene>
    <name evidence="13" type="primary">lpxK</name>
    <name evidence="14" type="ORF">A9Z60_06090</name>
</gene>
<evidence type="ECO:0000256" key="2">
    <source>
        <dbReference type="ARBA" id="ARBA00004870"/>
    </source>
</evidence>
<accession>A0A1B8PLH9</accession>
<reference evidence="14 15" key="1">
    <citation type="submission" date="2016-06" db="EMBL/GenBank/DDBJ databases">
        <title>Draft genome of Moraxella nonliquefaciens CCUG 60284.</title>
        <authorList>
            <person name="Salva-Serra F."/>
            <person name="Engstrom-Jakobsson H."/>
            <person name="Thorell K."/>
            <person name="Gonzales-Siles L."/>
            <person name="Karlsson R."/>
            <person name="Boulund F."/>
            <person name="Engstrand L."/>
            <person name="Kristiansson E."/>
            <person name="Moore E."/>
        </authorList>
    </citation>
    <scope>NUCLEOTIDE SEQUENCE [LARGE SCALE GENOMIC DNA]</scope>
    <source>
        <strain evidence="14 15">CCUG 60284</strain>
    </source>
</reference>
<evidence type="ECO:0000256" key="9">
    <source>
        <dbReference type="ARBA" id="ARBA00022777"/>
    </source>
</evidence>
<comment type="catalytic activity">
    <reaction evidence="13">
        <text>a lipid A disaccharide + ATP = a lipid IVA + ADP + H(+)</text>
        <dbReference type="Rhea" id="RHEA:67840"/>
        <dbReference type="ChEBI" id="CHEBI:15378"/>
        <dbReference type="ChEBI" id="CHEBI:30616"/>
        <dbReference type="ChEBI" id="CHEBI:176343"/>
        <dbReference type="ChEBI" id="CHEBI:176425"/>
        <dbReference type="ChEBI" id="CHEBI:456216"/>
        <dbReference type="EC" id="2.7.1.130"/>
    </reaction>
</comment>
<evidence type="ECO:0000256" key="12">
    <source>
        <dbReference type="ARBA" id="ARBA00029757"/>
    </source>
</evidence>
<keyword evidence="9 13" id="KW-0418">Kinase</keyword>
<evidence type="ECO:0000256" key="7">
    <source>
        <dbReference type="ARBA" id="ARBA00022679"/>
    </source>
</evidence>
<evidence type="ECO:0000256" key="1">
    <source>
        <dbReference type="ARBA" id="ARBA00002274"/>
    </source>
</evidence>
<dbReference type="SUPFAM" id="SSF52540">
    <property type="entry name" value="P-loop containing nucleoside triphosphate hydrolases"/>
    <property type="match status" value="1"/>
</dbReference>
<evidence type="ECO:0000256" key="3">
    <source>
        <dbReference type="ARBA" id="ARBA00012071"/>
    </source>
</evidence>
<proteinExistence type="inferred from homology"/>
<comment type="similarity">
    <text evidence="13">Belongs to the LpxK family.</text>
</comment>
<evidence type="ECO:0000256" key="11">
    <source>
        <dbReference type="ARBA" id="ARBA00023098"/>
    </source>
</evidence>
<dbReference type="InterPro" id="IPR003758">
    <property type="entry name" value="LpxK"/>
</dbReference>
<dbReference type="RefSeq" id="WP_066891989.1">
    <property type="nucleotide sequence ID" value="NZ_LZDN01000003.1"/>
</dbReference>
<evidence type="ECO:0000256" key="8">
    <source>
        <dbReference type="ARBA" id="ARBA00022741"/>
    </source>
</evidence>
<dbReference type="GO" id="GO:0009245">
    <property type="term" value="P:lipid A biosynthetic process"/>
    <property type="evidence" value="ECO:0007669"/>
    <property type="project" value="UniProtKB-UniRule"/>
</dbReference>
<dbReference type="EC" id="2.7.1.130" evidence="3 13"/>
<evidence type="ECO:0000256" key="10">
    <source>
        <dbReference type="ARBA" id="ARBA00022840"/>
    </source>
</evidence>
<dbReference type="GO" id="GO:0009029">
    <property type="term" value="F:lipid-A 4'-kinase activity"/>
    <property type="evidence" value="ECO:0007669"/>
    <property type="project" value="UniProtKB-UniRule"/>
</dbReference>
<dbReference type="GO" id="GO:0005524">
    <property type="term" value="F:ATP binding"/>
    <property type="evidence" value="ECO:0007669"/>
    <property type="project" value="UniProtKB-UniRule"/>
</dbReference>
<evidence type="ECO:0000256" key="13">
    <source>
        <dbReference type="HAMAP-Rule" id="MF_00409"/>
    </source>
</evidence>
<dbReference type="PANTHER" id="PTHR42724:SF1">
    <property type="entry name" value="TETRAACYLDISACCHARIDE 4'-KINASE, MITOCHONDRIAL-RELATED"/>
    <property type="match status" value="1"/>
</dbReference>
<dbReference type="Proteomes" id="UP000092671">
    <property type="component" value="Unassembled WGS sequence"/>
</dbReference>
<evidence type="ECO:0000256" key="4">
    <source>
        <dbReference type="ARBA" id="ARBA00016436"/>
    </source>
</evidence>
<dbReference type="UniPathway" id="UPA00359">
    <property type="reaction ID" value="UER00482"/>
</dbReference>
<dbReference type="HAMAP" id="MF_00409">
    <property type="entry name" value="LpxK"/>
    <property type="match status" value="1"/>
</dbReference>
<keyword evidence="7 13" id="KW-0808">Transferase</keyword>
<keyword evidence="10 13" id="KW-0067">ATP-binding</keyword>
<comment type="pathway">
    <text evidence="2 13">Glycolipid biosynthesis; lipid IV(A) biosynthesis; lipid IV(A) from (3R)-3-hydroxytetradecanoyl-[acyl-carrier-protein] and UDP-N-acetyl-alpha-D-glucosamine: step 6/6.</text>
</comment>
<evidence type="ECO:0000256" key="6">
    <source>
        <dbReference type="ARBA" id="ARBA00022556"/>
    </source>
</evidence>
<keyword evidence="8 13" id="KW-0547">Nucleotide-binding</keyword>
<dbReference type="GO" id="GO:0009244">
    <property type="term" value="P:lipopolysaccharide core region biosynthetic process"/>
    <property type="evidence" value="ECO:0007669"/>
    <property type="project" value="TreeGrafter"/>
</dbReference>
<evidence type="ECO:0000313" key="15">
    <source>
        <dbReference type="Proteomes" id="UP000092671"/>
    </source>
</evidence>
<protein>
    <recommendedName>
        <fullName evidence="4 13">Tetraacyldisaccharide 4'-kinase</fullName>
        <ecNumber evidence="3 13">2.7.1.130</ecNumber>
    </recommendedName>
    <alternativeName>
        <fullName evidence="12 13">Lipid A 4'-kinase</fullName>
    </alternativeName>
</protein>
<dbReference type="GO" id="GO:0005886">
    <property type="term" value="C:plasma membrane"/>
    <property type="evidence" value="ECO:0007669"/>
    <property type="project" value="TreeGrafter"/>
</dbReference>
<dbReference type="OrthoDB" id="9766423at2"/>
<feature type="binding site" evidence="13">
    <location>
        <begin position="61"/>
        <end position="68"/>
    </location>
    <ligand>
        <name>ATP</name>
        <dbReference type="ChEBI" id="CHEBI:30616"/>
    </ligand>
</feature>
<dbReference type="Pfam" id="PF02606">
    <property type="entry name" value="LpxK"/>
    <property type="match status" value="1"/>
</dbReference>
<organism evidence="14 15">
    <name type="scientific">Moraxella nonliquefaciens</name>
    <dbReference type="NCBI Taxonomy" id="478"/>
    <lineage>
        <taxon>Bacteria</taxon>
        <taxon>Pseudomonadati</taxon>
        <taxon>Pseudomonadota</taxon>
        <taxon>Gammaproteobacteria</taxon>
        <taxon>Moraxellales</taxon>
        <taxon>Moraxellaceae</taxon>
        <taxon>Moraxella</taxon>
    </lineage>
</organism>
<dbReference type="NCBIfam" id="TIGR00682">
    <property type="entry name" value="lpxK"/>
    <property type="match status" value="1"/>
</dbReference>
<comment type="function">
    <text evidence="1 13">Transfers the gamma-phosphate of ATP to the 4'-position of a tetraacyldisaccharide 1-phosphate intermediate (termed DS-1-P) to form tetraacyldisaccharide 1,4'-bis-phosphate (lipid IVA).</text>
</comment>
<sequence length="341" mass="37960">MKNPELLITKAWQDNSPMLIMLSPLSLLYGVVGRVRKFLYDNDKLSKYHAPIPVMVIGNITVGGSGKTPLIITLVKYLQGKGINVGVISRGYGRTGNAPALVFANSTPIQVGDEPCLIVQETNAPMAVGANRGQVIDLLIHNHPTLQLVISDDGLQHHALHRDVEWIVVDGMRGFGNEKLFPQGFLREPLDRLTEATVIHHDSRAERYDDKALLMHLIPTKPIPLLGGDKNLAPQRVYALSGIGYPTRFFKTLSELGFDVIEQAFGDHHVFEIDDLTDLTDLPIITTSKDAVKLHELANTYPNHWVFDNIWVLPVQAVLSQSVYEKMDRVLHELGLSKPKH</sequence>
<dbReference type="InterPro" id="IPR027417">
    <property type="entry name" value="P-loop_NTPase"/>
</dbReference>
<evidence type="ECO:0000313" key="14">
    <source>
        <dbReference type="EMBL" id="OBX51849.1"/>
    </source>
</evidence>
<keyword evidence="6 13" id="KW-0441">Lipid A biosynthesis</keyword>
<name>A0A1B8PLH9_MORNO</name>
<comment type="caution">
    <text evidence="14">The sequence shown here is derived from an EMBL/GenBank/DDBJ whole genome shotgun (WGS) entry which is preliminary data.</text>
</comment>
<keyword evidence="11 13" id="KW-0443">Lipid metabolism</keyword>
<evidence type="ECO:0000256" key="5">
    <source>
        <dbReference type="ARBA" id="ARBA00022516"/>
    </source>
</evidence>
<dbReference type="PANTHER" id="PTHR42724">
    <property type="entry name" value="TETRAACYLDISACCHARIDE 4'-KINASE"/>
    <property type="match status" value="1"/>
</dbReference>
<dbReference type="EMBL" id="LZDN01000003">
    <property type="protein sequence ID" value="OBX51849.1"/>
    <property type="molecule type" value="Genomic_DNA"/>
</dbReference>